<gene>
    <name evidence="2" type="ORF">GIY30_19060</name>
</gene>
<dbReference type="PANTHER" id="PTHR33570">
    <property type="entry name" value="4-CARBOXYMUCONOLACTONE DECARBOXYLASE FAMILY PROTEIN"/>
    <property type="match status" value="1"/>
</dbReference>
<dbReference type="InterPro" id="IPR003779">
    <property type="entry name" value="CMD-like"/>
</dbReference>
<dbReference type="GO" id="GO:0051920">
    <property type="term" value="F:peroxiredoxin activity"/>
    <property type="evidence" value="ECO:0007669"/>
    <property type="project" value="InterPro"/>
</dbReference>
<evidence type="ECO:0000313" key="2">
    <source>
        <dbReference type="EMBL" id="MXP23443.1"/>
    </source>
</evidence>
<evidence type="ECO:0000259" key="1">
    <source>
        <dbReference type="Pfam" id="PF02627"/>
    </source>
</evidence>
<keyword evidence="3" id="KW-1185">Reference proteome</keyword>
<dbReference type="EMBL" id="WMBR01000005">
    <property type="protein sequence ID" value="MXP23443.1"/>
    <property type="molecule type" value="Genomic_DNA"/>
</dbReference>
<dbReference type="Pfam" id="PF02627">
    <property type="entry name" value="CMD"/>
    <property type="match status" value="1"/>
</dbReference>
<organism evidence="2 3">
    <name type="scientific">Gordonia mangrovi</name>
    <dbReference type="NCBI Taxonomy" id="2665643"/>
    <lineage>
        <taxon>Bacteria</taxon>
        <taxon>Bacillati</taxon>
        <taxon>Actinomycetota</taxon>
        <taxon>Actinomycetes</taxon>
        <taxon>Mycobacteriales</taxon>
        <taxon>Gordoniaceae</taxon>
        <taxon>Gordonia</taxon>
    </lineage>
</organism>
<accession>A0A6L7GV38</accession>
<sequence>MAQREWHYPKAVPKLAELGQDVLYGDVWEREELSKRDRSLITVAALIALYRPEQLEAHMQRALGNGVTADELAEVVTHMGFYAGWPSAVTGGEILRSVLVNGEE</sequence>
<comment type="caution">
    <text evidence="2">The sequence shown here is derived from an EMBL/GenBank/DDBJ whole genome shotgun (WGS) entry which is preliminary data.</text>
</comment>
<dbReference type="PANTHER" id="PTHR33570:SF9">
    <property type="entry name" value="BLL4600 PROTEIN"/>
    <property type="match status" value="1"/>
</dbReference>
<proteinExistence type="predicted"/>
<name>A0A6L7GV38_9ACTN</name>
<dbReference type="SUPFAM" id="SSF69118">
    <property type="entry name" value="AhpD-like"/>
    <property type="match status" value="1"/>
</dbReference>
<dbReference type="InterPro" id="IPR052512">
    <property type="entry name" value="4CMD/NDH-1_regulator"/>
</dbReference>
<dbReference type="RefSeq" id="WP_160903600.1">
    <property type="nucleotide sequence ID" value="NZ_CP102850.1"/>
</dbReference>
<dbReference type="AlphaFoldDB" id="A0A6L7GV38"/>
<dbReference type="Proteomes" id="UP000475545">
    <property type="component" value="Unassembled WGS sequence"/>
</dbReference>
<reference evidence="2 3" key="1">
    <citation type="submission" date="2019-11" db="EMBL/GenBank/DDBJ databases">
        <title>Gordonia sp. nov., a novel actinobacterium isolated from mangrove soil in Hainan.</title>
        <authorList>
            <person name="Huang X."/>
            <person name="Xie Y."/>
            <person name="Chu X."/>
            <person name="Xiao K."/>
        </authorList>
    </citation>
    <scope>NUCLEOTIDE SEQUENCE [LARGE SCALE GENOMIC DNA]</scope>
    <source>
        <strain evidence="2 3">HNM0687</strain>
    </source>
</reference>
<feature type="domain" description="Carboxymuconolactone decarboxylase-like" evidence="1">
    <location>
        <begin position="13"/>
        <end position="89"/>
    </location>
</feature>
<dbReference type="Gene3D" id="1.20.1290.10">
    <property type="entry name" value="AhpD-like"/>
    <property type="match status" value="1"/>
</dbReference>
<evidence type="ECO:0000313" key="3">
    <source>
        <dbReference type="Proteomes" id="UP000475545"/>
    </source>
</evidence>
<dbReference type="InterPro" id="IPR029032">
    <property type="entry name" value="AhpD-like"/>
</dbReference>
<protein>
    <submittedName>
        <fullName evidence="2">Carboxymuconolactone decarboxylase family protein</fullName>
    </submittedName>
</protein>